<feature type="short sequence motif" description="'HIGH' region" evidence="9">
    <location>
        <begin position="135"/>
        <end position="145"/>
    </location>
</feature>
<dbReference type="SUPFAM" id="SSF55190">
    <property type="entry name" value="Arginyl-tRNA synthetase (ArgRS), N-terminal 'additional' domain"/>
    <property type="match status" value="1"/>
</dbReference>
<dbReference type="Pfam" id="PF05746">
    <property type="entry name" value="DALR_1"/>
    <property type="match status" value="1"/>
</dbReference>
<accession>A0A0F3MMH1</accession>
<dbReference type="PATRIC" id="fig|1359168.3.peg.1131"/>
<dbReference type="InterPro" id="IPR036695">
    <property type="entry name" value="Arg-tRNA-synth_N_sf"/>
</dbReference>
<dbReference type="EMBL" id="LANP01000007">
    <property type="protein sequence ID" value="KJV56642.1"/>
    <property type="molecule type" value="Genomic_DNA"/>
</dbReference>
<dbReference type="InterPro" id="IPR005148">
    <property type="entry name" value="Arg-tRNA-synth_N"/>
</dbReference>
<dbReference type="InterPro" id="IPR008909">
    <property type="entry name" value="DALR_anticod-bd"/>
</dbReference>
<dbReference type="InterPro" id="IPR001412">
    <property type="entry name" value="aa-tRNA-synth_I_CS"/>
</dbReference>
<gene>
    <name evidence="9 13" type="primary">argS</name>
    <name evidence="13" type="ORF">OCHUTO_0375</name>
</gene>
<evidence type="ECO:0000256" key="7">
    <source>
        <dbReference type="ARBA" id="ARBA00023146"/>
    </source>
</evidence>
<feature type="domain" description="DALR anticodon binding" evidence="11">
    <location>
        <begin position="457"/>
        <end position="587"/>
    </location>
</feature>
<dbReference type="OrthoDB" id="9803211at2"/>
<comment type="subunit">
    <text evidence="9">Monomer.</text>
</comment>
<evidence type="ECO:0000313" key="13">
    <source>
        <dbReference type="EMBL" id="KJV56642.1"/>
    </source>
</evidence>
<evidence type="ECO:0000256" key="9">
    <source>
        <dbReference type="HAMAP-Rule" id="MF_00123"/>
    </source>
</evidence>
<dbReference type="InterPro" id="IPR001278">
    <property type="entry name" value="Arg-tRNA-ligase"/>
</dbReference>
<dbReference type="GO" id="GO:0004814">
    <property type="term" value="F:arginine-tRNA ligase activity"/>
    <property type="evidence" value="ECO:0007669"/>
    <property type="project" value="UniProtKB-UniRule"/>
</dbReference>
<evidence type="ECO:0000256" key="1">
    <source>
        <dbReference type="ARBA" id="ARBA00005594"/>
    </source>
</evidence>
<dbReference type="AlphaFoldDB" id="A0A0F3MMH1"/>
<dbReference type="GO" id="GO:0006420">
    <property type="term" value="P:arginyl-tRNA aminoacylation"/>
    <property type="evidence" value="ECO:0007669"/>
    <property type="project" value="UniProtKB-UniRule"/>
</dbReference>
<dbReference type="PANTHER" id="PTHR11956">
    <property type="entry name" value="ARGINYL-TRNA SYNTHETASE"/>
    <property type="match status" value="1"/>
</dbReference>
<keyword evidence="3 9" id="KW-0436">Ligase</keyword>
<feature type="domain" description="Arginyl tRNA synthetase N-terminal" evidence="12">
    <location>
        <begin position="5"/>
        <end position="98"/>
    </location>
</feature>
<keyword evidence="5 9" id="KW-0067">ATP-binding</keyword>
<dbReference type="Gene3D" id="3.40.50.620">
    <property type="entry name" value="HUPs"/>
    <property type="match status" value="1"/>
</dbReference>
<dbReference type="Gene3D" id="1.10.730.10">
    <property type="entry name" value="Isoleucyl-tRNA Synthetase, Domain 1"/>
    <property type="match status" value="1"/>
</dbReference>
<dbReference type="STRING" id="1359168.OCHUTO_0375"/>
<keyword evidence="2 9" id="KW-0963">Cytoplasm</keyword>
<dbReference type="HAMAP" id="MF_00123">
    <property type="entry name" value="Arg_tRNA_synth"/>
    <property type="match status" value="1"/>
</dbReference>
<dbReference type="CDD" id="cd00671">
    <property type="entry name" value="ArgRS_core"/>
    <property type="match status" value="1"/>
</dbReference>
<dbReference type="GO" id="GO:0005737">
    <property type="term" value="C:cytoplasm"/>
    <property type="evidence" value="ECO:0007669"/>
    <property type="project" value="UniProtKB-SubCell"/>
</dbReference>
<evidence type="ECO:0000313" key="14">
    <source>
        <dbReference type="Proteomes" id="UP000033616"/>
    </source>
</evidence>
<dbReference type="Pfam" id="PF03485">
    <property type="entry name" value="Arg_tRNA_synt_N"/>
    <property type="match status" value="1"/>
</dbReference>
<protein>
    <recommendedName>
        <fullName evidence="9">Arginine--tRNA ligase</fullName>
        <ecNumber evidence="9">6.1.1.19</ecNumber>
    </recommendedName>
    <alternativeName>
        <fullName evidence="9">Arginyl-tRNA synthetase</fullName>
        <shortName evidence="9">ArgRS</shortName>
    </alternativeName>
</protein>
<dbReference type="Proteomes" id="UP000033616">
    <property type="component" value="Unassembled WGS sequence"/>
</dbReference>
<dbReference type="SMART" id="SM00836">
    <property type="entry name" value="DALR_1"/>
    <property type="match status" value="1"/>
</dbReference>
<dbReference type="NCBIfam" id="TIGR00456">
    <property type="entry name" value="argS"/>
    <property type="match status" value="1"/>
</dbReference>
<sequence length="587" mass="66770">MNIYQRLKQDIGLAITSIINDLESINNKKLNNNKIPIILEYSKDINSYDISTNVAMLMAKIINHNSIILANLFKNKLSQYSYITNIVIAEPGFINFSILKQEWLNYLATILDGSYREEYSNLGSNKKVNIEYVSANPTGPLHIGHARAAVYGDVLATLLQFTGYKVTREYYVNDTGVQIDNLAKSVYLRYKQAITGQEVDISKGLYPGKYLVPIGVKLATEYKNNLLSLSEPEYLNIIKDVAVNDLLQSIKEDLALIGVQHDIFFSEKKLHDNNAISRVIDLLSAKQLIYTGKLLPPKGQNNNNWQPRSQLLFKSTIFGDDQDRPLQKEDGSWSYFASDIAYAENKIKRGFNYVIFILGADHIGYVNRIRAIIQALDYKKEINLDIKICQLVKLIENGTTVKMSKRSGSFTTIRDVYETVGKDVIRFFMLTRKNNTVLDFDLIKLQEQSRDNPVFYVQYAYVRAGSVLKNAKNNANKAYEIFSANKSDFNLLSTKEELNLIKKLAVWPHIIEGAVKHFEPHSIALYLQKLAVEFHALWSLKKCDLDYRFIVTNDNNLTAARLALAVAVREIIREGLKIIGITCVEVM</sequence>
<dbReference type="EC" id="6.1.1.19" evidence="9"/>
<reference evidence="13 14" key="1">
    <citation type="submission" date="2015-02" db="EMBL/GenBank/DDBJ databases">
        <title>Genome Sequencing of Rickettsiales.</title>
        <authorList>
            <person name="Daugherty S.C."/>
            <person name="Su Q."/>
            <person name="Abolude K."/>
            <person name="Beier-Sexton M."/>
            <person name="Carlyon J.A."/>
            <person name="Carter R."/>
            <person name="Day N.P."/>
            <person name="Dumler S.J."/>
            <person name="Dyachenko V."/>
            <person name="Godinez A."/>
            <person name="Kurtti T.J."/>
            <person name="Lichay M."/>
            <person name="Mullins K.E."/>
            <person name="Ott S."/>
            <person name="Pappas-Brown V."/>
            <person name="Paris D.H."/>
            <person name="Patel P."/>
            <person name="Richards A.L."/>
            <person name="Sadzewicz L."/>
            <person name="Sears K."/>
            <person name="Seidman D."/>
            <person name="Sengamalay N."/>
            <person name="Stenos J."/>
            <person name="Tallon L.J."/>
            <person name="Vincent G."/>
            <person name="Fraser C.M."/>
            <person name="Munderloh U."/>
            <person name="Dunning-Hotopp J.C."/>
        </authorList>
    </citation>
    <scope>NUCLEOTIDE SEQUENCE [LARGE SCALE GENOMIC DNA]</scope>
    <source>
        <strain evidence="13 14">Fuller</strain>
    </source>
</reference>
<evidence type="ECO:0000256" key="4">
    <source>
        <dbReference type="ARBA" id="ARBA00022741"/>
    </source>
</evidence>
<proteinExistence type="inferred from homology"/>
<dbReference type="RefSeq" id="WP_045797117.1">
    <property type="nucleotide sequence ID" value="NZ_LANP01000007.1"/>
</dbReference>
<dbReference type="InterPro" id="IPR009080">
    <property type="entry name" value="tRNAsynth_Ia_anticodon-bd"/>
</dbReference>
<dbReference type="SMART" id="SM01016">
    <property type="entry name" value="Arg_tRNA_synt_N"/>
    <property type="match status" value="1"/>
</dbReference>
<comment type="similarity">
    <text evidence="1 9 10">Belongs to the class-I aminoacyl-tRNA synthetase family.</text>
</comment>
<dbReference type="InterPro" id="IPR035684">
    <property type="entry name" value="ArgRS_core"/>
</dbReference>
<dbReference type="PROSITE" id="PS00178">
    <property type="entry name" value="AA_TRNA_LIGASE_I"/>
    <property type="match status" value="1"/>
</dbReference>
<evidence type="ECO:0000256" key="5">
    <source>
        <dbReference type="ARBA" id="ARBA00022840"/>
    </source>
</evidence>
<dbReference type="GO" id="GO:0005524">
    <property type="term" value="F:ATP binding"/>
    <property type="evidence" value="ECO:0007669"/>
    <property type="project" value="UniProtKB-UniRule"/>
</dbReference>
<evidence type="ECO:0000259" key="11">
    <source>
        <dbReference type="SMART" id="SM00836"/>
    </source>
</evidence>
<dbReference type="SUPFAM" id="SSF52374">
    <property type="entry name" value="Nucleotidylyl transferase"/>
    <property type="match status" value="1"/>
</dbReference>
<evidence type="ECO:0000256" key="10">
    <source>
        <dbReference type="RuleBase" id="RU363038"/>
    </source>
</evidence>
<comment type="catalytic activity">
    <reaction evidence="8 9">
        <text>tRNA(Arg) + L-arginine + ATP = L-arginyl-tRNA(Arg) + AMP + diphosphate</text>
        <dbReference type="Rhea" id="RHEA:20301"/>
        <dbReference type="Rhea" id="RHEA-COMP:9658"/>
        <dbReference type="Rhea" id="RHEA-COMP:9673"/>
        <dbReference type="ChEBI" id="CHEBI:30616"/>
        <dbReference type="ChEBI" id="CHEBI:32682"/>
        <dbReference type="ChEBI" id="CHEBI:33019"/>
        <dbReference type="ChEBI" id="CHEBI:78442"/>
        <dbReference type="ChEBI" id="CHEBI:78513"/>
        <dbReference type="ChEBI" id="CHEBI:456215"/>
        <dbReference type="EC" id="6.1.1.19"/>
    </reaction>
</comment>
<evidence type="ECO:0000256" key="6">
    <source>
        <dbReference type="ARBA" id="ARBA00022917"/>
    </source>
</evidence>
<keyword evidence="7 9" id="KW-0030">Aminoacyl-tRNA synthetase</keyword>
<comment type="subcellular location">
    <subcellularLocation>
        <location evidence="9">Cytoplasm</location>
    </subcellularLocation>
</comment>
<keyword evidence="4 9" id="KW-0547">Nucleotide-binding</keyword>
<dbReference type="InterPro" id="IPR014729">
    <property type="entry name" value="Rossmann-like_a/b/a_fold"/>
</dbReference>
<dbReference type="Gene3D" id="3.30.1360.70">
    <property type="entry name" value="Arginyl tRNA synthetase N-terminal domain"/>
    <property type="match status" value="1"/>
</dbReference>
<dbReference type="SUPFAM" id="SSF47323">
    <property type="entry name" value="Anticodon-binding domain of a subclass of class I aminoacyl-tRNA synthetases"/>
    <property type="match status" value="1"/>
</dbReference>
<evidence type="ECO:0000256" key="2">
    <source>
        <dbReference type="ARBA" id="ARBA00022490"/>
    </source>
</evidence>
<dbReference type="Pfam" id="PF00750">
    <property type="entry name" value="tRNA-synt_1d"/>
    <property type="match status" value="1"/>
</dbReference>
<evidence type="ECO:0000259" key="12">
    <source>
        <dbReference type="SMART" id="SM01016"/>
    </source>
</evidence>
<comment type="caution">
    <text evidence="13">The sequence shown here is derived from an EMBL/GenBank/DDBJ whole genome shotgun (WGS) entry which is preliminary data.</text>
</comment>
<dbReference type="PRINTS" id="PR01038">
    <property type="entry name" value="TRNASYNTHARG"/>
</dbReference>
<keyword evidence="6 9" id="KW-0648">Protein biosynthesis</keyword>
<keyword evidence="14" id="KW-1185">Reference proteome</keyword>
<dbReference type="PANTHER" id="PTHR11956:SF5">
    <property type="entry name" value="ARGININE--TRNA LIGASE, CYTOPLASMIC"/>
    <property type="match status" value="1"/>
</dbReference>
<organism evidence="13 14">
    <name type="scientific">Orientia chuto str. Dubai</name>
    <dbReference type="NCBI Taxonomy" id="1359168"/>
    <lineage>
        <taxon>Bacteria</taxon>
        <taxon>Pseudomonadati</taxon>
        <taxon>Pseudomonadota</taxon>
        <taxon>Alphaproteobacteria</taxon>
        <taxon>Rickettsiales</taxon>
        <taxon>Rickettsiaceae</taxon>
        <taxon>Rickettsieae</taxon>
        <taxon>Orientia</taxon>
    </lineage>
</organism>
<name>A0A0F3MMH1_9RICK</name>
<evidence type="ECO:0000256" key="3">
    <source>
        <dbReference type="ARBA" id="ARBA00022598"/>
    </source>
</evidence>
<evidence type="ECO:0000256" key="8">
    <source>
        <dbReference type="ARBA" id="ARBA00049339"/>
    </source>
</evidence>